<dbReference type="GO" id="GO:0004674">
    <property type="term" value="F:protein serine/threonine kinase activity"/>
    <property type="evidence" value="ECO:0007669"/>
    <property type="project" value="TreeGrafter"/>
</dbReference>
<dbReference type="PANTHER" id="PTHR48006">
    <property type="entry name" value="LEUCINE-RICH REPEAT-CONTAINING PROTEIN DDB_G0281931-RELATED"/>
    <property type="match status" value="1"/>
</dbReference>
<evidence type="ECO:0000256" key="1">
    <source>
        <dbReference type="ARBA" id="ARBA00004479"/>
    </source>
</evidence>
<dbReference type="InterPro" id="IPR051824">
    <property type="entry name" value="LRR_Rcpt-Like_S/T_Kinase"/>
</dbReference>
<gene>
    <name evidence="3" type="ORF">Goarm_005244</name>
</gene>
<feature type="signal peptide" evidence="2">
    <location>
        <begin position="1"/>
        <end position="25"/>
    </location>
</feature>
<dbReference type="InterPro" id="IPR032675">
    <property type="entry name" value="LRR_dom_sf"/>
</dbReference>
<organism evidence="3 4">
    <name type="scientific">Gossypium armourianum</name>
    <dbReference type="NCBI Taxonomy" id="34283"/>
    <lineage>
        <taxon>Eukaryota</taxon>
        <taxon>Viridiplantae</taxon>
        <taxon>Streptophyta</taxon>
        <taxon>Embryophyta</taxon>
        <taxon>Tracheophyta</taxon>
        <taxon>Spermatophyta</taxon>
        <taxon>Magnoliopsida</taxon>
        <taxon>eudicotyledons</taxon>
        <taxon>Gunneridae</taxon>
        <taxon>Pentapetalae</taxon>
        <taxon>rosids</taxon>
        <taxon>malvids</taxon>
        <taxon>Malvales</taxon>
        <taxon>Malvaceae</taxon>
        <taxon>Malvoideae</taxon>
        <taxon>Gossypium</taxon>
    </lineage>
</organism>
<reference evidence="3 4" key="1">
    <citation type="journal article" date="2019" name="Genome Biol. Evol.">
        <title>Insights into the evolution of the New World diploid cottons (Gossypium, subgenus Houzingenia) based on genome sequencing.</title>
        <authorList>
            <person name="Grover C.E."/>
            <person name="Arick M.A. 2nd"/>
            <person name="Thrash A."/>
            <person name="Conover J.L."/>
            <person name="Sanders W.S."/>
            <person name="Peterson D.G."/>
            <person name="Frelichowski J.E."/>
            <person name="Scheffler J.A."/>
            <person name="Scheffler B.E."/>
            <person name="Wendel J.F."/>
        </authorList>
    </citation>
    <scope>NUCLEOTIDE SEQUENCE [LARGE SCALE GENOMIC DNA]</scope>
    <source>
        <strain evidence="3">6</strain>
        <tissue evidence="3">Leaf</tissue>
    </source>
</reference>
<feature type="chain" id="PRO_5029643205" evidence="2">
    <location>
        <begin position="26"/>
        <end position="280"/>
    </location>
</feature>
<dbReference type="FunFam" id="3.80.10.10:FF:000452">
    <property type="entry name" value="Probable LRR receptor-like serine/threonine-protein kinase RFK1"/>
    <property type="match status" value="1"/>
</dbReference>
<dbReference type="Pfam" id="PF00560">
    <property type="entry name" value="LRR_1"/>
    <property type="match status" value="4"/>
</dbReference>
<dbReference type="AlphaFoldDB" id="A0A7J9JZ98"/>
<evidence type="ECO:0000313" key="4">
    <source>
        <dbReference type="Proteomes" id="UP000593575"/>
    </source>
</evidence>
<evidence type="ECO:0000313" key="3">
    <source>
        <dbReference type="EMBL" id="MBA0839532.1"/>
    </source>
</evidence>
<proteinExistence type="predicted"/>
<keyword evidence="4" id="KW-1185">Reference proteome</keyword>
<sequence>MVTKKLFVFWIIAMVCFSLLRYSESKVPEEEVDALEEITTAMGSTYWKFIGDSCEIEMVGVTLVPPKNSEHEISCECEADGIVCHVVRIAIKGYNLPGILPPQLVKLPYLREIDFAYNYLNGTIPIEWASMKLTSMSLEANQFSGSVPPELGNLVNLTTLMLSSNQLTGNLPVTFSLLKNLTDLRINDNNFNGTIPGFILNWEQLSRLEMHASGLTGPIPVSLSPLRNLLVLRISDINGPSQDFPVLRDMKGLVTLVLRSCNISGEIPDYIWAMKNLEML</sequence>
<dbReference type="Gene3D" id="3.80.10.10">
    <property type="entry name" value="Ribonuclease Inhibitor"/>
    <property type="match status" value="1"/>
</dbReference>
<dbReference type="GO" id="GO:0016020">
    <property type="term" value="C:membrane"/>
    <property type="evidence" value="ECO:0007669"/>
    <property type="project" value="UniProtKB-SubCell"/>
</dbReference>
<dbReference type="Proteomes" id="UP000593575">
    <property type="component" value="Unassembled WGS sequence"/>
</dbReference>
<name>A0A7J9JZ98_9ROSI</name>
<accession>A0A7J9JZ98</accession>
<protein>
    <submittedName>
        <fullName evidence="3">Uncharacterized protein</fullName>
    </submittedName>
</protein>
<evidence type="ECO:0000256" key="2">
    <source>
        <dbReference type="SAM" id="SignalP"/>
    </source>
</evidence>
<dbReference type="PANTHER" id="PTHR48006:SF72">
    <property type="entry name" value="LRR RECEPTOR-LIKE SERINE_THREONINE-PROTEIN KINASE RFK1-RELATED"/>
    <property type="match status" value="1"/>
</dbReference>
<dbReference type="EMBL" id="JABFAE010000010">
    <property type="protein sequence ID" value="MBA0839532.1"/>
    <property type="molecule type" value="Genomic_DNA"/>
</dbReference>
<keyword evidence="2" id="KW-0732">Signal</keyword>
<comment type="subcellular location">
    <subcellularLocation>
        <location evidence="1">Membrane</location>
        <topology evidence="1">Single-pass type I membrane protein</topology>
    </subcellularLocation>
</comment>
<dbReference type="SUPFAM" id="SSF52058">
    <property type="entry name" value="L domain-like"/>
    <property type="match status" value="1"/>
</dbReference>
<dbReference type="InterPro" id="IPR001611">
    <property type="entry name" value="Leu-rich_rpt"/>
</dbReference>
<comment type="caution">
    <text evidence="3">The sequence shown here is derived from an EMBL/GenBank/DDBJ whole genome shotgun (WGS) entry which is preliminary data.</text>
</comment>